<feature type="compositionally biased region" description="Polar residues" evidence="1">
    <location>
        <begin position="31"/>
        <end position="40"/>
    </location>
</feature>
<dbReference type="AlphaFoldDB" id="A0A0V0SXW9"/>
<evidence type="ECO:0000256" key="1">
    <source>
        <dbReference type="SAM" id="MobiDB-lite"/>
    </source>
</evidence>
<keyword evidence="3" id="KW-1185">Reference proteome</keyword>
<sequence length="60" mass="6706">MCSAEMMLAAQDRHDENRASTSIQLAHLTKSRQNMALKTTDTTEKAPTMEESVGQKKICH</sequence>
<comment type="caution">
    <text evidence="2">The sequence shown here is derived from an EMBL/GenBank/DDBJ whole genome shotgun (WGS) entry which is preliminary data.</text>
</comment>
<gene>
    <name evidence="2" type="ORF">T05_3134</name>
</gene>
<feature type="region of interest" description="Disordered" evidence="1">
    <location>
        <begin position="31"/>
        <end position="60"/>
    </location>
</feature>
<protein>
    <submittedName>
        <fullName evidence="2">Uncharacterized protein</fullName>
    </submittedName>
</protein>
<reference evidence="2 3" key="1">
    <citation type="submission" date="2015-01" db="EMBL/GenBank/DDBJ databases">
        <title>Evolution of Trichinella species and genotypes.</title>
        <authorList>
            <person name="Korhonen P.K."/>
            <person name="Edoardo P."/>
            <person name="Giuseppe L.R."/>
            <person name="Gasser R.B."/>
        </authorList>
    </citation>
    <scope>NUCLEOTIDE SEQUENCE [LARGE SCALE GENOMIC DNA]</scope>
    <source>
        <strain evidence="2">ISS417</strain>
    </source>
</reference>
<name>A0A0V0SXW9_9BILA</name>
<evidence type="ECO:0000313" key="3">
    <source>
        <dbReference type="Proteomes" id="UP000055048"/>
    </source>
</evidence>
<evidence type="ECO:0000313" key="2">
    <source>
        <dbReference type="EMBL" id="KRX31223.1"/>
    </source>
</evidence>
<accession>A0A0V0SXW9</accession>
<dbReference type="EMBL" id="JYDJ01001912">
    <property type="protein sequence ID" value="KRX31223.1"/>
    <property type="molecule type" value="Genomic_DNA"/>
</dbReference>
<proteinExistence type="predicted"/>
<organism evidence="2 3">
    <name type="scientific">Trichinella murrelli</name>
    <dbReference type="NCBI Taxonomy" id="144512"/>
    <lineage>
        <taxon>Eukaryota</taxon>
        <taxon>Metazoa</taxon>
        <taxon>Ecdysozoa</taxon>
        <taxon>Nematoda</taxon>
        <taxon>Enoplea</taxon>
        <taxon>Dorylaimia</taxon>
        <taxon>Trichinellida</taxon>
        <taxon>Trichinellidae</taxon>
        <taxon>Trichinella</taxon>
    </lineage>
</organism>
<dbReference type="Proteomes" id="UP000055048">
    <property type="component" value="Unassembled WGS sequence"/>
</dbReference>
<feature type="region of interest" description="Disordered" evidence="1">
    <location>
        <begin position="1"/>
        <end position="20"/>
    </location>
</feature>